<keyword evidence="10" id="KW-1185">Reference proteome</keyword>
<dbReference type="Gene3D" id="2.40.170.20">
    <property type="entry name" value="TonB-dependent receptor, beta-barrel domain"/>
    <property type="match status" value="1"/>
</dbReference>
<keyword evidence="9" id="KW-0378">Hydrolase</keyword>
<evidence type="ECO:0000256" key="7">
    <source>
        <dbReference type="SAM" id="SignalP"/>
    </source>
</evidence>
<proteinExistence type="predicted"/>
<keyword evidence="9" id="KW-0645">Protease</keyword>
<dbReference type="RefSeq" id="WP_125486306.1">
    <property type="nucleotide sequence ID" value="NZ_RSDW01000001.1"/>
</dbReference>
<dbReference type="GO" id="GO:0009279">
    <property type="term" value="C:cell outer membrane"/>
    <property type="evidence" value="ECO:0007669"/>
    <property type="project" value="UniProtKB-SubCell"/>
</dbReference>
<dbReference type="PANTHER" id="PTHR30069:SF46">
    <property type="entry name" value="OAR PROTEIN"/>
    <property type="match status" value="1"/>
</dbReference>
<keyword evidence="4" id="KW-0812">Transmembrane</keyword>
<dbReference type="GO" id="GO:0004180">
    <property type="term" value="F:carboxypeptidase activity"/>
    <property type="evidence" value="ECO:0007669"/>
    <property type="project" value="UniProtKB-KW"/>
</dbReference>
<comment type="caution">
    <text evidence="9">The sequence shown here is derived from an EMBL/GenBank/DDBJ whole genome shotgun (WGS) entry which is preliminary data.</text>
</comment>
<feature type="chain" id="PRO_5019394334" evidence="7">
    <location>
        <begin position="28"/>
        <end position="1127"/>
    </location>
</feature>
<gene>
    <name evidence="9" type="ORF">EDE15_3429</name>
</gene>
<feature type="domain" description="TonB-dependent transporter Oar-like beta-barrel" evidence="8">
    <location>
        <begin position="247"/>
        <end position="1071"/>
    </location>
</feature>
<feature type="signal peptide" evidence="7">
    <location>
        <begin position="1"/>
        <end position="27"/>
    </location>
</feature>
<sequence>MTRPSGCKLALALAAAALLAVSAVLPASGQTSGVGNITGTVTDSSGATVTNATVVVLDTDTGISRTLTTDSDGRYSATFLQPGHYELILGGGAFGKIDRKNLVLTVGQTLTIDAALPAATVSSEVTVSSETPILDTEKTEVSQTVDQQLISNIPVNSRNWSAFVLLTPNVVQDGGSGLVSFHGISGLYNQNYVDGANNNQMLFSEARGRASGAPYVYSLDSIKEFQAQVGNYSVEFGQAAGGQVNAITKSGTNAIHGDAFYFLRYPGLNALDPYNKWQALHNNGNPFLLTQPIHQQHQFGGSVGGPIVKDRLFYFFTYDGFRRVGRVLFANTNTISLTPSGATSSTTTITPTQCPTTISATQCNSAINFLLQTSGATTAPPSRFSKQNIFFPRLDWHINSRNDAFVNYNYANFDSTFGYSGAPTFTNSSPSTNGPTSYHERFLIAGLTTQISGRSVNQVHFQFGRDLETAGANAPGPSVGMGVITYGMPNALPRVAEPDEHRIQFTNVFSTVRGRHSIKVGGDLNFVHEVMINLFQGGGVYSYSGSSPLQNFQSWVQDSFRGQPGDTDPYAGYHYTSFVQTVDQVNPGNRAGADDFWMKMFDGFAEDSWKVNQNLTVNIGVRYDVQLTPAPTKNNTNYDPISTFYSSTIKNVTNRVQPRIGFSWSPYTGTVVRGGYGLFSALNQGSTYYAMRVENGIVQVNYNYNGCGPTCSSLPSNGLAFPNVPFQPTGPSISGSLFPTGGVAPAVAGPSLLGTQSFHGLDPNFVPPLSHEAELAVEQALPGKMSLSVGYVGTRALRLPVFLDANLIGQTPHGSRTYNVLDVNGNVVKQLTVPVYLSTDRRDSRLAAYNTGFSVANTWYNSMAVTLRRPFQNGLELLANYTWSRATDTDQVQGNFGTFYGGNVALDPNNVRAENGLSDIDVRNRFVLSFVYKPQIFQDNRWVNTIVNGFTFSGSQIASAGQPIAASMSGTVFNGSAASNGITGAGGNIYGGAMSSSSGAATTGRPPQIGRNSIIGPGFNNLDFRISRDVPIHESIKLQFTGEAFNLLNHKIITGVNSTYSAYTAATATSTTCKLGSSAPAGSPLQGCIAPFTTPTTAAASVFGSATGTNNTLYGPRQLQVGAKLFF</sequence>
<dbReference type="GO" id="GO:0044718">
    <property type="term" value="P:siderophore transmembrane transport"/>
    <property type="evidence" value="ECO:0007669"/>
    <property type="project" value="TreeGrafter"/>
</dbReference>
<dbReference type="InterPro" id="IPR036942">
    <property type="entry name" value="Beta-barrel_TonB_sf"/>
</dbReference>
<keyword evidence="2" id="KW-0813">Transport</keyword>
<evidence type="ECO:0000313" key="9">
    <source>
        <dbReference type="EMBL" id="RSL17880.1"/>
    </source>
</evidence>
<organism evidence="9 10">
    <name type="scientific">Edaphobacter aggregans</name>
    <dbReference type="NCBI Taxonomy" id="570835"/>
    <lineage>
        <taxon>Bacteria</taxon>
        <taxon>Pseudomonadati</taxon>
        <taxon>Acidobacteriota</taxon>
        <taxon>Terriglobia</taxon>
        <taxon>Terriglobales</taxon>
        <taxon>Acidobacteriaceae</taxon>
        <taxon>Edaphobacter</taxon>
    </lineage>
</organism>
<evidence type="ECO:0000259" key="8">
    <source>
        <dbReference type="Pfam" id="PF25183"/>
    </source>
</evidence>
<protein>
    <submittedName>
        <fullName evidence="9">Carboxypeptidase family protein</fullName>
    </submittedName>
</protein>
<dbReference type="EMBL" id="RSDW01000001">
    <property type="protein sequence ID" value="RSL17880.1"/>
    <property type="molecule type" value="Genomic_DNA"/>
</dbReference>
<dbReference type="SUPFAM" id="SSF56935">
    <property type="entry name" value="Porins"/>
    <property type="match status" value="1"/>
</dbReference>
<dbReference type="AlphaFoldDB" id="A0A428MM07"/>
<dbReference type="PANTHER" id="PTHR30069">
    <property type="entry name" value="TONB-DEPENDENT OUTER MEMBRANE RECEPTOR"/>
    <property type="match status" value="1"/>
</dbReference>
<evidence type="ECO:0000256" key="5">
    <source>
        <dbReference type="ARBA" id="ARBA00023136"/>
    </source>
</evidence>
<dbReference type="Pfam" id="PF25183">
    <property type="entry name" value="OMP_b-brl_4"/>
    <property type="match status" value="1"/>
</dbReference>
<accession>A0A428MM07</accession>
<dbReference type="Pfam" id="PF13620">
    <property type="entry name" value="CarboxypepD_reg"/>
    <property type="match status" value="1"/>
</dbReference>
<keyword evidence="5" id="KW-0472">Membrane</keyword>
<comment type="subcellular location">
    <subcellularLocation>
        <location evidence="1">Cell outer membrane</location>
        <topology evidence="1">Multi-pass membrane protein</topology>
    </subcellularLocation>
</comment>
<evidence type="ECO:0000256" key="3">
    <source>
        <dbReference type="ARBA" id="ARBA00022452"/>
    </source>
</evidence>
<evidence type="ECO:0000256" key="6">
    <source>
        <dbReference type="ARBA" id="ARBA00023237"/>
    </source>
</evidence>
<keyword evidence="9" id="KW-0121">Carboxypeptidase</keyword>
<name>A0A428MM07_9BACT</name>
<dbReference type="OrthoDB" id="97893at2"/>
<reference evidence="9 10" key="1">
    <citation type="submission" date="2018-12" db="EMBL/GenBank/DDBJ databases">
        <title>Sequencing of bacterial isolates from soil warming experiment in Harvard Forest, Massachusetts, USA.</title>
        <authorList>
            <person name="Deangelis K."/>
        </authorList>
    </citation>
    <scope>NUCLEOTIDE SEQUENCE [LARGE SCALE GENOMIC DNA]</scope>
    <source>
        <strain evidence="9 10">EB153</strain>
    </source>
</reference>
<dbReference type="SUPFAM" id="SSF49464">
    <property type="entry name" value="Carboxypeptidase regulatory domain-like"/>
    <property type="match status" value="1"/>
</dbReference>
<dbReference type="Proteomes" id="UP000269669">
    <property type="component" value="Unassembled WGS sequence"/>
</dbReference>
<evidence type="ECO:0000256" key="2">
    <source>
        <dbReference type="ARBA" id="ARBA00022448"/>
    </source>
</evidence>
<dbReference type="GO" id="GO:0015344">
    <property type="term" value="F:siderophore uptake transmembrane transporter activity"/>
    <property type="evidence" value="ECO:0007669"/>
    <property type="project" value="TreeGrafter"/>
</dbReference>
<dbReference type="Gene3D" id="2.60.40.1120">
    <property type="entry name" value="Carboxypeptidase-like, regulatory domain"/>
    <property type="match status" value="1"/>
</dbReference>
<keyword evidence="7" id="KW-0732">Signal</keyword>
<keyword evidence="3" id="KW-1134">Transmembrane beta strand</keyword>
<evidence type="ECO:0000256" key="4">
    <source>
        <dbReference type="ARBA" id="ARBA00022692"/>
    </source>
</evidence>
<keyword evidence="6" id="KW-0998">Cell outer membrane</keyword>
<evidence type="ECO:0000256" key="1">
    <source>
        <dbReference type="ARBA" id="ARBA00004571"/>
    </source>
</evidence>
<evidence type="ECO:0000313" key="10">
    <source>
        <dbReference type="Proteomes" id="UP000269669"/>
    </source>
</evidence>
<dbReference type="InterPro" id="IPR057601">
    <property type="entry name" value="Oar-like_b-barrel"/>
</dbReference>
<dbReference type="InterPro" id="IPR039426">
    <property type="entry name" value="TonB-dep_rcpt-like"/>
</dbReference>
<dbReference type="InterPro" id="IPR008969">
    <property type="entry name" value="CarboxyPept-like_regulatory"/>
</dbReference>